<dbReference type="AlphaFoldDB" id="A0A9P5Z165"/>
<dbReference type="EMBL" id="MU155211">
    <property type="protein sequence ID" value="KAF9479532.1"/>
    <property type="molecule type" value="Genomic_DNA"/>
</dbReference>
<dbReference type="GO" id="GO:0051118">
    <property type="term" value="F:glucan endo-1,3-alpha-glucosidase activity"/>
    <property type="evidence" value="ECO:0007669"/>
    <property type="project" value="InterPro"/>
</dbReference>
<accession>A0A9P5Z165</accession>
<evidence type="ECO:0000313" key="1">
    <source>
        <dbReference type="EMBL" id="KAF9479532.1"/>
    </source>
</evidence>
<proteinExistence type="predicted"/>
<dbReference type="Proteomes" id="UP000807469">
    <property type="component" value="Unassembled WGS sequence"/>
</dbReference>
<dbReference type="Gene3D" id="3.20.20.80">
    <property type="entry name" value="Glycosidases"/>
    <property type="match status" value="1"/>
</dbReference>
<dbReference type="OrthoDB" id="3257981at2759"/>
<sequence length="442" mass="50625">MFRCILRFRFPVFIALSLVINASILNATVLPRGNAPKLVFAHFMVGNTFPYNVDNWKKDMQLASSKGIDAFALNMGRDDWQPSRVADAYRAASGSNFKLFISFDMASIPCNSDGDGNLIRQLVRQYNRHPNQLMYEGKNFVSTFGGQFCRFGTGSLNEGWHNVLKRDMPPVHFVPALFMQPPELERLNALDGAFSWDSAWPLGNYDINSSNDAQYQKYLKGRTYMASVSPWFFTHYSRETYNKNWIYRPDSWLYASRWELLVKNRKNIDLVEIITWNDYGESHYIGPIEGAQPHSESWTNGFDHRGWLDLAQYYITAFKTGNYPSIKKDRVFLWGRLYPKNANTGDPIGRPDHSEWTEDMLWGVVFLTHPSHFEMTCGGSRYSSDLPAGASKVKMPLRDDCNVKAVVTRDKKKTVDFAPAGFHFSKNAPFYNFNAFVAASPE</sequence>
<evidence type="ECO:0000313" key="2">
    <source>
        <dbReference type="Proteomes" id="UP000807469"/>
    </source>
</evidence>
<gene>
    <name evidence="1" type="ORF">BDN70DRAFT_913178</name>
</gene>
<dbReference type="CDD" id="cd11577">
    <property type="entry name" value="GH71"/>
    <property type="match status" value="1"/>
</dbReference>
<reference evidence="1" key="1">
    <citation type="submission" date="2020-11" db="EMBL/GenBank/DDBJ databases">
        <authorList>
            <consortium name="DOE Joint Genome Institute"/>
            <person name="Ahrendt S."/>
            <person name="Riley R."/>
            <person name="Andreopoulos W."/>
            <person name="Labutti K."/>
            <person name="Pangilinan J."/>
            <person name="Ruiz-Duenas F.J."/>
            <person name="Barrasa J.M."/>
            <person name="Sanchez-Garcia M."/>
            <person name="Camarero S."/>
            <person name="Miyauchi S."/>
            <person name="Serrano A."/>
            <person name="Linde D."/>
            <person name="Babiker R."/>
            <person name="Drula E."/>
            <person name="Ayuso-Fernandez I."/>
            <person name="Pacheco R."/>
            <person name="Padilla G."/>
            <person name="Ferreira P."/>
            <person name="Barriuso J."/>
            <person name="Kellner H."/>
            <person name="Castanera R."/>
            <person name="Alfaro M."/>
            <person name="Ramirez L."/>
            <person name="Pisabarro A.G."/>
            <person name="Kuo A."/>
            <person name="Tritt A."/>
            <person name="Lipzen A."/>
            <person name="He G."/>
            <person name="Yan M."/>
            <person name="Ng V."/>
            <person name="Cullen D."/>
            <person name="Martin F."/>
            <person name="Rosso M.-N."/>
            <person name="Henrissat B."/>
            <person name="Hibbett D."/>
            <person name="Martinez A.T."/>
            <person name="Grigoriev I.V."/>
        </authorList>
    </citation>
    <scope>NUCLEOTIDE SEQUENCE</scope>
    <source>
        <strain evidence="1">CIRM-BRFM 674</strain>
    </source>
</reference>
<keyword evidence="2" id="KW-1185">Reference proteome</keyword>
<comment type="caution">
    <text evidence="1">The sequence shown here is derived from an EMBL/GenBank/DDBJ whole genome shotgun (WGS) entry which is preliminary data.</text>
</comment>
<dbReference type="Pfam" id="PF03659">
    <property type="entry name" value="Glyco_hydro_71"/>
    <property type="match status" value="1"/>
</dbReference>
<name>A0A9P5Z165_9AGAR</name>
<keyword evidence="1" id="KW-0378">Hydrolase</keyword>
<organism evidence="1 2">
    <name type="scientific">Pholiota conissans</name>
    <dbReference type="NCBI Taxonomy" id="109636"/>
    <lineage>
        <taxon>Eukaryota</taxon>
        <taxon>Fungi</taxon>
        <taxon>Dikarya</taxon>
        <taxon>Basidiomycota</taxon>
        <taxon>Agaricomycotina</taxon>
        <taxon>Agaricomycetes</taxon>
        <taxon>Agaricomycetidae</taxon>
        <taxon>Agaricales</taxon>
        <taxon>Agaricineae</taxon>
        <taxon>Strophariaceae</taxon>
        <taxon>Pholiota</taxon>
    </lineage>
</organism>
<dbReference type="InterPro" id="IPR005197">
    <property type="entry name" value="Glyco_hydro_71"/>
</dbReference>
<protein>
    <submittedName>
        <fullName evidence="1">Glycoside hydrolase family 71 protein</fullName>
    </submittedName>
</protein>